<feature type="active site" description="Charge relay system" evidence="5">
    <location>
        <position position="395"/>
    </location>
</feature>
<organism evidence="6 7">
    <name type="scientific">Lepidopterella palustris CBS 459.81</name>
    <dbReference type="NCBI Taxonomy" id="1314670"/>
    <lineage>
        <taxon>Eukaryota</taxon>
        <taxon>Fungi</taxon>
        <taxon>Dikarya</taxon>
        <taxon>Ascomycota</taxon>
        <taxon>Pezizomycotina</taxon>
        <taxon>Dothideomycetes</taxon>
        <taxon>Pleosporomycetidae</taxon>
        <taxon>Mytilinidiales</taxon>
        <taxon>Argynnaceae</taxon>
        <taxon>Lepidopterella</taxon>
    </lineage>
</organism>
<dbReference type="AlphaFoldDB" id="A0A8E2EKP0"/>
<dbReference type="Proteomes" id="UP000250266">
    <property type="component" value="Unassembled WGS sequence"/>
</dbReference>
<evidence type="ECO:0000256" key="1">
    <source>
        <dbReference type="ARBA" id="ARBA00022801"/>
    </source>
</evidence>
<dbReference type="PANTHER" id="PTHR10272:SF7">
    <property type="entry name" value="PHOSPHOLIPASE-RELATED"/>
    <property type="match status" value="1"/>
</dbReference>
<protein>
    <recommendedName>
        <fullName evidence="4">Putative phospholipase</fullName>
        <ecNumber evidence="4">3.1.1.47</ecNumber>
    </recommendedName>
</protein>
<dbReference type="GO" id="GO:0003847">
    <property type="term" value="F:1-alkyl-2-acetylglycerophosphocholine esterase activity"/>
    <property type="evidence" value="ECO:0007669"/>
    <property type="project" value="UniProtKB-UniRule"/>
</dbReference>
<keyword evidence="7" id="KW-1185">Reference proteome</keyword>
<reference evidence="6 7" key="1">
    <citation type="journal article" date="2016" name="Nat. Commun.">
        <title>Ectomycorrhizal ecology is imprinted in the genome of the dominant symbiotic fungus Cenococcum geophilum.</title>
        <authorList>
            <consortium name="DOE Joint Genome Institute"/>
            <person name="Peter M."/>
            <person name="Kohler A."/>
            <person name="Ohm R.A."/>
            <person name="Kuo A."/>
            <person name="Krutzmann J."/>
            <person name="Morin E."/>
            <person name="Arend M."/>
            <person name="Barry K.W."/>
            <person name="Binder M."/>
            <person name="Choi C."/>
            <person name="Clum A."/>
            <person name="Copeland A."/>
            <person name="Grisel N."/>
            <person name="Haridas S."/>
            <person name="Kipfer T."/>
            <person name="LaButti K."/>
            <person name="Lindquist E."/>
            <person name="Lipzen A."/>
            <person name="Maire R."/>
            <person name="Meier B."/>
            <person name="Mihaltcheva S."/>
            <person name="Molinier V."/>
            <person name="Murat C."/>
            <person name="Poggeler S."/>
            <person name="Quandt C.A."/>
            <person name="Sperisen C."/>
            <person name="Tritt A."/>
            <person name="Tisserant E."/>
            <person name="Crous P.W."/>
            <person name="Henrissat B."/>
            <person name="Nehls U."/>
            <person name="Egli S."/>
            <person name="Spatafora J.W."/>
            <person name="Grigoriev I.V."/>
            <person name="Martin F.M."/>
        </authorList>
    </citation>
    <scope>NUCLEOTIDE SEQUENCE [LARGE SCALE GENOMIC DNA]</scope>
    <source>
        <strain evidence="6 7">CBS 459.81</strain>
    </source>
</reference>
<evidence type="ECO:0000256" key="2">
    <source>
        <dbReference type="ARBA" id="ARBA00022963"/>
    </source>
</evidence>
<dbReference type="EMBL" id="KV744817">
    <property type="protein sequence ID" value="OCK85560.1"/>
    <property type="molecule type" value="Genomic_DNA"/>
</dbReference>
<dbReference type="Gene3D" id="3.40.50.1820">
    <property type="entry name" value="alpha/beta hydrolase"/>
    <property type="match status" value="1"/>
</dbReference>
<proteinExistence type="inferred from homology"/>
<gene>
    <name evidence="6" type="ORF">K432DRAFT_400177</name>
</gene>
<dbReference type="EC" id="3.1.1.47" evidence="4"/>
<evidence type="ECO:0000256" key="4">
    <source>
        <dbReference type="PIRNR" id="PIRNR018169"/>
    </source>
</evidence>
<comment type="similarity">
    <text evidence="4">Belongs to the serine esterase family.</text>
</comment>
<evidence type="ECO:0000313" key="6">
    <source>
        <dbReference type="EMBL" id="OCK85560.1"/>
    </source>
</evidence>
<sequence length="520" mass="58099">MSWFFNFNLTPVLPSYTGPYKVGSVDVEIPATELDSPSPPPDSALPTVAFRIFYPCEPGSHERPVRWIPSPQRGYMRAYARFLGANSAFSDIFALLPQLLYYVTIPVHRNARILEAPTKTKRWPVMVFSHGLGGSRNAYSHLLGSLASHEIVVIAPDHRDRSSPITYIRATEETEAQVLEYSTYPHKPSPEVYEGRDEQFRIRLWELGLIHDALLKIDTGIPVKNLDPNHNTKSRKLERNEILSMFRDQLEVHQSGAIIWGGHSFGAATMVQLLKYTFYRISPGEKADCMPLFTPAASSNIAQQITPTSTVVLLDLWYLPLQSPSTRWLRNKPMPCYTTSGPGGTVLLAIVSEECSKSRTHLQETKRILSETPSSDKAVRTRPAARFFYPTASAHLSQSDFGILFPWVTMQVFGAKDPERVLRLNVRAILQMLRENGFEVADTSRIDMEEQMAKADAEVATSGKTQDWRIMDTKPGAVKGWVALSPDPDAAGDAEKVAKAPSNAVFEGEALGEMMQEEMT</sequence>
<evidence type="ECO:0000256" key="3">
    <source>
        <dbReference type="ARBA" id="ARBA00023098"/>
    </source>
</evidence>
<keyword evidence="3 4" id="KW-0443">Lipid metabolism</keyword>
<evidence type="ECO:0000313" key="7">
    <source>
        <dbReference type="Proteomes" id="UP000250266"/>
    </source>
</evidence>
<dbReference type="OrthoDB" id="2363873at2759"/>
<keyword evidence="1 4" id="KW-0378">Hydrolase</keyword>
<comment type="catalytic activity">
    <reaction evidence="4">
        <text>a 1-O-alkyl-2-acetyl-sn-glycero-3-phosphocholine + H2O = a 1-O-alkyl-sn-glycero-3-phosphocholine + acetate + H(+)</text>
        <dbReference type="Rhea" id="RHEA:17777"/>
        <dbReference type="ChEBI" id="CHEBI:15377"/>
        <dbReference type="ChEBI" id="CHEBI:15378"/>
        <dbReference type="ChEBI" id="CHEBI:30089"/>
        <dbReference type="ChEBI" id="CHEBI:30909"/>
        <dbReference type="ChEBI" id="CHEBI:36707"/>
        <dbReference type="EC" id="3.1.1.47"/>
    </reaction>
</comment>
<dbReference type="PANTHER" id="PTHR10272">
    <property type="entry name" value="PLATELET-ACTIVATING FACTOR ACETYLHYDROLASE"/>
    <property type="match status" value="1"/>
</dbReference>
<feature type="active site" description="Charge relay system" evidence="5">
    <location>
        <position position="315"/>
    </location>
</feature>
<feature type="active site" description="Nucleophile" evidence="5">
    <location>
        <position position="264"/>
    </location>
</feature>
<dbReference type="InterPro" id="IPR029058">
    <property type="entry name" value="AB_hydrolase_fold"/>
</dbReference>
<keyword evidence="2 4" id="KW-0442">Lipid degradation</keyword>
<dbReference type="SUPFAM" id="SSF53474">
    <property type="entry name" value="alpha/beta-Hydrolases"/>
    <property type="match status" value="1"/>
</dbReference>
<dbReference type="InterPro" id="IPR016715">
    <property type="entry name" value="PAF_acetylhydro_eukaryote"/>
</dbReference>
<evidence type="ECO:0000256" key="5">
    <source>
        <dbReference type="PIRSR" id="PIRSR018169-1"/>
    </source>
</evidence>
<dbReference type="PIRSF" id="PIRSF018169">
    <property type="entry name" value="PAF_acetylhydrolase"/>
    <property type="match status" value="1"/>
</dbReference>
<dbReference type="GO" id="GO:0016042">
    <property type="term" value="P:lipid catabolic process"/>
    <property type="evidence" value="ECO:0007669"/>
    <property type="project" value="UniProtKB-KW"/>
</dbReference>
<accession>A0A8E2EKP0</accession>
<dbReference type="Pfam" id="PF03403">
    <property type="entry name" value="PAF-AH_p_II"/>
    <property type="match status" value="1"/>
</dbReference>
<name>A0A8E2EKP0_9PEZI</name>